<dbReference type="Pfam" id="PF12724">
    <property type="entry name" value="Flavodoxin_5"/>
    <property type="match status" value="1"/>
</dbReference>
<dbReference type="InterPro" id="IPR026816">
    <property type="entry name" value="Flavodoxin_dom"/>
</dbReference>
<dbReference type="InterPro" id="IPR008254">
    <property type="entry name" value="Flavodoxin/NO_synth"/>
</dbReference>
<protein>
    <submittedName>
        <fullName evidence="2">Flavodoxin</fullName>
    </submittedName>
</protein>
<dbReference type="SUPFAM" id="SSF52218">
    <property type="entry name" value="Flavoproteins"/>
    <property type="match status" value="1"/>
</dbReference>
<evidence type="ECO:0000313" key="3">
    <source>
        <dbReference type="Proteomes" id="UP000076512"/>
    </source>
</evidence>
<reference evidence="2 3" key="1">
    <citation type="submission" date="2016-04" db="EMBL/GenBank/DDBJ databases">
        <authorList>
            <person name="Evans L.H."/>
            <person name="Alamgir A."/>
            <person name="Owens N."/>
            <person name="Weber N.D."/>
            <person name="Virtaneva K."/>
            <person name="Barbian K."/>
            <person name="Babar A."/>
            <person name="Rosenke K."/>
        </authorList>
    </citation>
    <scope>NUCLEOTIDE SEQUENCE [LARGE SCALE GENOMIC DNA]</scope>
    <source>
        <strain evidence="2 3">IFM 0406</strain>
    </source>
</reference>
<dbReference type="InterPro" id="IPR029039">
    <property type="entry name" value="Flavoprotein-like_sf"/>
</dbReference>
<dbReference type="GO" id="GO:0006783">
    <property type="term" value="P:heme biosynthetic process"/>
    <property type="evidence" value="ECO:0007669"/>
    <property type="project" value="TreeGrafter"/>
</dbReference>
<dbReference type="InterPro" id="IPR052200">
    <property type="entry name" value="Protoporphyrinogen_IX_DH"/>
</dbReference>
<evidence type="ECO:0000259" key="1">
    <source>
        <dbReference type="PROSITE" id="PS50902"/>
    </source>
</evidence>
<keyword evidence="3" id="KW-1185">Reference proteome</keyword>
<dbReference type="EMBL" id="LWGR01000013">
    <property type="protein sequence ID" value="KZM70641.1"/>
    <property type="molecule type" value="Genomic_DNA"/>
</dbReference>
<evidence type="ECO:0000313" key="2">
    <source>
        <dbReference type="EMBL" id="KZM70641.1"/>
    </source>
</evidence>
<dbReference type="Gene3D" id="3.40.50.360">
    <property type="match status" value="1"/>
</dbReference>
<name>A0A164JQW7_9NOCA</name>
<dbReference type="STRING" id="455432.AWN90_39410"/>
<dbReference type="GO" id="GO:0010181">
    <property type="term" value="F:FMN binding"/>
    <property type="evidence" value="ECO:0007669"/>
    <property type="project" value="InterPro"/>
</dbReference>
<dbReference type="OrthoDB" id="4564047at2"/>
<dbReference type="RefSeq" id="WP_067593957.1">
    <property type="nucleotide sequence ID" value="NZ_JABMCZ010000003.1"/>
</dbReference>
<gene>
    <name evidence="2" type="ORF">AWN90_39410</name>
</gene>
<comment type="caution">
    <text evidence="2">The sequence shown here is derived from an EMBL/GenBank/DDBJ whole genome shotgun (WGS) entry which is preliminary data.</text>
</comment>
<proteinExistence type="predicted"/>
<dbReference type="GO" id="GO:0070819">
    <property type="term" value="F:menaquinone-dependent protoporphyrinogen oxidase activity"/>
    <property type="evidence" value="ECO:0007669"/>
    <property type="project" value="TreeGrafter"/>
</dbReference>
<dbReference type="PROSITE" id="PS50902">
    <property type="entry name" value="FLAVODOXIN_LIKE"/>
    <property type="match status" value="1"/>
</dbReference>
<dbReference type="PANTHER" id="PTHR38030">
    <property type="entry name" value="PROTOPORPHYRINOGEN IX DEHYDROGENASE [MENAQUINONE]"/>
    <property type="match status" value="1"/>
</dbReference>
<organism evidence="2 3">
    <name type="scientific">Nocardia terpenica</name>
    <dbReference type="NCBI Taxonomy" id="455432"/>
    <lineage>
        <taxon>Bacteria</taxon>
        <taxon>Bacillati</taxon>
        <taxon>Actinomycetota</taxon>
        <taxon>Actinomycetes</taxon>
        <taxon>Mycobacteriales</taxon>
        <taxon>Nocardiaceae</taxon>
        <taxon>Nocardia</taxon>
    </lineage>
</organism>
<accession>A0A164JQW7</accession>
<dbReference type="Proteomes" id="UP000076512">
    <property type="component" value="Unassembled WGS sequence"/>
</dbReference>
<sequence>MKAIVVCTSVSHGNTQRIAEIMGEVLHARVVSPDQVDVAELATYDLVGFGSGIFLGAFHARLREFVESLPQARRGRAFVFATSGFPDTGRTAFSRPLVQLLERKGFDVVDTFSCRALDTFGPFKIVGGIRKDRPNGADLAAARTFAEGLRARVGAAS</sequence>
<feature type="domain" description="Flavodoxin-like" evidence="1">
    <location>
        <begin position="4"/>
        <end position="150"/>
    </location>
</feature>
<dbReference type="AlphaFoldDB" id="A0A164JQW7"/>
<dbReference type="PANTHER" id="PTHR38030:SF2">
    <property type="entry name" value="PROTOPORPHYRINOGEN IX DEHYDROGENASE [QUINONE]"/>
    <property type="match status" value="1"/>
</dbReference>